<organism evidence="1 2">
    <name type="scientific">Salinicoccus sesuvii</name>
    <dbReference type="NCBI Taxonomy" id="868281"/>
    <lineage>
        <taxon>Bacteria</taxon>
        <taxon>Bacillati</taxon>
        <taxon>Bacillota</taxon>
        <taxon>Bacilli</taxon>
        <taxon>Bacillales</taxon>
        <taxon>Staphylococcaceae</taxon>
        <taxon>Salinicoccus</taxon>
    </lineage>
</organism>
<dbReference type="Proteomes" id="UP001595637">
    <property type="component" value="Unassembled WGS sequence"/>
</dbReference>
<dbReference type="EMBL" id="JBHRVQ010000001">
    <property type="protein sequence ID" value="MFC3387121.1"/>
    <property type="molecule type" value="Genomic_DNA"/>
</dbReference>
<accession>A0ABV7N3H7</accession>
<proteinExistence type="predicted"/>
<evidence type="ECO:0008006" key="3">
    <source>
        <dbReference type="Google" id="ProtNLM"/>
    </source>
</evidence>
<protein>
    <recommendedName>
        <fullName evidence="3">General stress protein 17M-like domain-containing protein</fullName>
    </recommendedName>
</protein>
<gene>
    <name evidence="1" type="ORF">ACFOEO_00680</name>
</gene>
<comment type="caution">
    <text evidence="1">The sequence shown here is derived from an EMBL/GenBank/DDBJ whole genome shotgun (WGS) entry which is preliminary data.</text>
</comment>
<dbReference type="RefSeq" id="WP_380650630.1">
    <property type="nucleotide sequence ID" value="NZ_JBHRVQ010000001.1"/>
</dbReference>
<evidence type="ECO:0000313" key="2">
    <source>
        <dbReference type="Proteomes" id="UP001595637"/>
    </source>
</evidence>
<evidence type="ECO:0000313" key="1">
    <source>
        <dbReference type="EMBL" id="MFC3387121.1"/>
    </source>
</evidence>
<sequence>MKITISNNKRSETALSFDLSNPCDVKKAHEYKDKLMAEGYDYTITCIKSEWEKSDEYTSLDDVTETVLLLGKMSDLQYQIFVSIAQEEIHVPTDIAINVLDNDIIQEDIDSVDPDDIWETVQVDSKDYAVLY</sequence>
<name>A0ABV7N3H7_9STAP</name>
<keyword evidence="2" id="KW-1185">Reference proteome</keyword>
<reference evidence="2" key="1">
    <citation type="journal article" date="2019" name="Int. J. Syst. Evol. Microbiol.">
        <title>The Global Catalogue of Microorganisms (GCM) 10K type strain sequencing project: providing services to taxonomists for standard genome sequencing and annotation.</title>
        <authorList>
            <consortium name="The Broad Institute Genomics Platform"/>
            <consortium name="The Broad Institute Genome Sequencing Center for Infectious Disease"/>
            <person name="Wu L."/>
            <person name="Ma J."/>
        </authorList>
    </citation>
    <scope>NUCLEOTIDE SEQUENCE [LARGE SCALE GENOMIC DNA]</scope>
    <source>
        <strain evidence="2">CCM 7756</strain>
    </source>
</reference>